<dbReference type="InterPro" id="IPR036047">
    <property type="entry name" value="F-box-like_dom_sf"/>
</dbReference>
<dbReference type="InterPro" id="IPR052394">
    <property type="entry name" value="LRR-containing"/>
</dbReference>
<dbReference type="SMART" id="SM00368">
    <property type="entry name" value="LRR_RI"/>
    <property type="match status" value="8"/>
</dbReference>
<protein>
    <recommendedName>
        <fullName evidence="1">F-box domain-containing protein</fullName>
    </recommendedName>
</protein>
<sequence length="671" mass="77098">MAEDYLSNLPVEILRHIFQYCDAITILHKIGSVCKRLRAVAYQYNEIKLEVTQTNYNALKTILHGIPSHAITSMEISYTIDNTEKAVIEYFTSQITRFTQMQYLLLRSVSNYYMKCFLQDLNGIQLISLTIDIRQVPNEFIYSIIPSVISKLNLQKFCCTSLNYKLKNISWPSDCKLTYLGMNSCLYSEYTNILQQLPYLKTLRLNEIIFDNEKMSDVSFTSRLTCLTLEDCSLSIEHLKLLVSKTPAIRNLTLAFHNKIFQSMADIYDWETFIRIQLNFLDKLEFFISYEYSFDHMINLELFVEPFKQSFWLNENHWNVGCEYIFEYKKKILLYTISSATRFRQYLFSTNGILLKQNNYYITKRENKQPIHIAPCHTLVALNLRWSFVNLLGVKYLMHAFKNNQTLVKLDLSTNKIKNIGITLIVDGLKNSKALTALNLSDTHMDEEGAQYVSVLLANDTTLNELNIGRNQIKDTGIQYLVQTLQNNYTLTKLTIDRSYIGEKGVHLIAQLLENNTTLTMVNLAYNNIGDKGMQLICEALQKNTTLKKINIDQNGIGDNGAKFLAQLLQNNTVIIEKISIAENHIQDDGVQYLAVALRNNRTITTLNLARNRISTRGAECLVDELQSNTVLTELNSQGNKSGSAEAVGVYIRMKKFTINNSHRIMGNSNL</sequence>
<gene>
    <name evidence="2" type="ORF">EDS130_LOCUS45737</name>
</gene>
<dbReference type="EMBL" id="CAJNOJ010001236">
    <property type="protein sequence ID" value="CAF1547186.1"/>
    <property type="molecule type" value="Genomic_DNA"/>
</dbReference>
<dbReference type="OrthoDB" id="120976at2759"/>
<proteinExistence type="predicted"/>
<name>A0A815WSN5_ADIRI</name>
<dbReference type="AlphaFoldDB" id="A0A815WSN5"/>
<dbReference type="SUPFAM" id="SSF52047">
    <property type="entry name" value="RNI-like"/>
    <property type="match status" value="2"/>
</dbReference>
<dbReference type="Gene3D" id="3.80.10.10">
    <property type="entry name" value="Ribonuclease Inhibitor"/>
    <property type="match status" value="4"/>
</dbReference>
<dbReference type="Proteomes" id="UP000663852">
    <property type="component" value="Unassembled WGS sequence"/>
</dbReference>
<comment type="caution">
    <text evidence="2">The sequence shown here is derived from an EMBL/GenBank/DDBJ whole genome shotgun (WGS) entry which is preliminary data.</text>
</comment>
<evidence type="ECO:0000259" key="1">
    <source>
        <dbReference type="PROSITE" id="PS50181"/>
    </source>
</evidence>
<accession>A0A815WSN5</accession>
<dbReference type="PANTHER" id="PTHR24114">
    <property type="entry name" value="LEUCINE RICH REPEAT FAMILY PROTEIN"/>
    <property type="match status" value="1"/>
</dbReference>
<dbReference type="SUPFAM" id="SSF81383">
    <property type="entry name" value="F-box domain"/>
    <property type="match status" value="1"/>
</dbReference>
<dbReference type="PROSITE" id="PS50181">
    <property type="entry name" value="FBOX"/>
    <property type="match status" value="1"/>
</dbReference>
<dbReference type="CDD" id="cd09917">
    <property type="entry name" value="F-box_SF"/>
    <property type="match status" value="1"/>
</dbReference>
<dbReference type="InterPro" id="IPR001810">
    <property type="entry name" value="F-box_dom"/>
</dbReference>
<reference evidence="2" key="1">
    <citation type="submission" date="2021-02" db="EMBL/GenBank/DDBJ databases">
        <authorList>
            <person name="Nowell W R."/>
        </authorList>
    </citation>
    <scope>NUCLEOTIDE SEQUENCE</scope>
</reference>
<dbReference type="Pfam" id="PF13516">
    <property type="entry name" value="LRR_6"/>
    <property type="match status" value="5"/>
</dbReference>
<dbReference type="Pfam" id="PF12937">
    <property type="entry name" value="F-box-like"/>
    <property type="match status" value="1"/>
</dbReference>
<organism evidence="2 3">
    <name type="scientific">Adineta ricciae</name>
    <name type="common">Rotifer</name>
    <dbReference type="NCBI Taxonomy" id="249248"/>
    <lineage>
        <taxon>Eukaryota</taxon>
        <taxon>Metazoa</taxon>
        <taxon>Spiralia</taxon>
        <taxon>Gnathifera</taxon>
        <taxon>Rotifera</taxon>
        <taxon>Eurotatoria</taxon>
        <taxon>Bdelloidea</taxon>
        <taxon>Adinetida</taxon>
        <taxon>Adinetidae</taxon>
        <taxon>Adineta</taxon>
    </lineage>
</organism>
<evidence type="ECO:0000313" key="2">
    <source>
        <dbReference type="EMBL" id="CAF1547186.1"/>
    </source>
</evidence>
<dbReference type="PANTHER" id="PTHR24114:SF2">
    <property type="entry name" value="F-BOX DOMAIN-CONTAINING PROTEIN-RELATED"/>
    <property type="match status" value="1"/>
</dbReference>
<dbReference type="InterPro" id="IPR032675">
    <property type="entry name" value="LRR_dom_sf"/>
</dbReference>
<dbReference type="InterPro" id="IPR001611">
    <property type="entry name" value="Leu-rich_rpt"/>
</dbReference>
<feature type="domain" description="F-box" evidence="1">
    <location>
        <begin position="3"/>
        <end position="51"/>
    </location>
</feature>
<evidence type="ECO:0000313" key="3">
    <source>
        <dbReference type="Proteomes" id="UP000663852"/>
    </source>
</evidence>